<feature type="domain" description="Glucose-methanol-choline oxidoreductase N-terminal" evidence="17">
    <location>
        <begin position="393"/>
        <end position="407"/>
    </location>
</feature>
<dbReference type="CDD" id="cd23507">
    <property type="entry name" value="hydrophobin_I"/>
    <property type="match status" value="1"/>
</dbReference>
<dbReference type="GO" id="GO:0016614">
    <property type="term" value="F:oxidoreductase activity, acting on CH-OH group of donors"/>
    <property type="evidence" value="ECO:0007669"/>
    <property type="project" value="InterPro"/>
</dbReference>
<dbReference type="Gene3D" id="3.30.560.10">
    <property type="entry name" value="Glucose Oxidase, domain 3"/>
    <property type="match status" value="1"/>
</dbReference>
<dbReference type="InterPro" id="IPR001338">
    <property type="entry name" value="Class_I_Hydrophobin"/>
</dbReference>
<evidence type="ECO:0000256" key="3">
    <source>
        <dbReference type="ARBA" id="ARBA00010446"/>
    </source>
</evidence>
<evidence type="ECO:0000256" key="9">
    <source>
        <dbReference type="ARBA" id="ARBA00022827"/>
    </source>
</evidence>
<comment type="similarity">
    <text evidence="3">Belongs to the fungal hydrophobin family.</text>
</comment>
<dbReference type="SUPFAM" id="SSF54373">
    <property type="entry name" value="FAD-linked reductases, C-terminal domain"/>
    <property type="match status" value="1"/>
</dbReference>
<keyword evidence="7 14" id="KW-0285">Flavoprotein</keyword>
<comment type="caution">
    <text evidence="18">The sequence shown here is derived from an EMBL/GenBank/DDBJ whole genome shotgun (WGS) entry which is preliminary data.</text>
</comment>
<dbReference type="AlphaFoldDB" id="A0AA38NMP5"/>
<keyword evidence="11" id="KW-1015">Disulfide bond</keyword>
<sequence length="724" mass="76567">MQFKLAFVSAALATLAVATPASRDTCSTGPVQCCQSVEPASSSAAANVLGGLGIVLQDLSVLVGLTCSPVTVIGTSSSCSAQAVCCEDNSHAALLGKSYSRPLKRAQSTGITSDAATFAQSSFDYVIVGGGTAGLVLAARLTEDSAVNVGVVEAGEPRFDEVDVDIPAYFGQALFNPLYDWAYQTVPQATLDGRSVGLNHGKMIGGSSALNLMVWQRGSQGDYDNWSQLGIDGGWDWAGLLPYFEKTENVTTGPLDTPYNFTARAGTGSGEGVSGPLPIGYNNYYSTIEGPYAQMFYYPEIVLMITQDSGDATGFFNSAASVDPQTGNRTYSGRNYLLPNTGRSNLAVLVGAQATKIQFAQNGGNVTATGVQFTASGVNYTVSAGKEVILSSGSLHTPQLLELSGIGDETRLSDLGIPIVIANSDVGENLQDHLTLISSFLLVDPEVPTINALFSNASLAATQEEQYITNHTGFFTYTPSAVSFHPLQQFWTDDELDTALAQLQIEIDQANVSTFINNQFQLQIDGIKQGQVAQMELFFLAGALGESSTQAVDISNFASRPFGRGSVHINTTDPLAPPQIDTAYLQFSFGKFSDFFNATYSSKQLFTDKEVLVKGAQLARNLSQTAPLSSFISGPLSPSADVSDDEDFNNYIVQNVGTEWHQVGTAPLGPFGEGGVVASDLIVYGTSNLRIVDASIIPMQIGSHIQATVYAIAEKAADIIKAAQ</sequence>
<dbReference type="EMBL" id="MU793302">
    <property type="protein sequence ID" value="KAJ3786964.1"/>
    <property type="molecule type" value="Genomic_DNA"/>
</dbReference>
<keyword evidence="9 14" id="KW-0274">FAD</keyword>
<proteinExistence type="inferred from homology"/>
<evidence type="ECO:0000256" key="14">
    <source>
        <dbReference type="RuleBase" id="RU003968"/>
    </source>
</evidence>
<evidence type="ECO:0000256" key="6">
    <source>
        <dbReference type="ARBA" id="ARBA00022525"/>
    </source>
</evidence>
<evidence type="ECO:0000256" key="7">
    <source>
        <dbReference type="ARBA" id="ARBA00022630"/>
    </source>
</evidence>
<keyword evidence="6" id="KW-0964">Secreted</keyword>
<dbReference type="Proteomes" id="UP001163798">
    <property type="component" value="Unassembled WGS sequence"/>
</dbReference>
<comment type="cofactor">
    <cofactor evidence="1">
        <name>FAD</name>
        <dbReference type="ChEBI" id="CHEBI:57692"/>
    </cofactor>
</comment>
<dbReference type="GO" id="GO:0005199">
    <property type="term" value="F:structural constituent of cell wall"/>
    <property type="evidence" value="ECO:0007669"/>
    <property type="project" value="InterPro"/>
</dbReference>
<dbReference type="Gene3D" id="3.50.50.60">
    <property type="entry name" value="FAD/NAD(P)-binding domain"/>
    <property type="match status" value="1"/>
</dbReference>
<feature type="signal peptide" evidence="15">
    <location>
        <begin position="1"/>
        <end position="18"/>
    </location>
</feature>
<protein>
    <recommendedName>
        <fullName evidence="16 17">Glucose-methanol-choline oxidoreductase N-terminal domain-containing protein</fullName>
    </recommendedName>
</protein>
<dbReference type="PANTHER" id="PTHR11552:SF201">
    <property type="entry name" value="GLUCOSE-METHANOL-CHOLINE OXIDOREDUCTASE N-TERMINAL DOMAIN-CONTAINING PROTEIN"/>
    <property type="match status" value="1"/>
</dbReference>
<accession>A0AA38NMP5</accession>
<comment type="subcellular location">
    <subcellularLocation>
        <location evidence="2">Secreted</location>
        <location evidence="2">Cell wall</location>
    </subcellularLocation>
</comment>
<evidence type="ECO:0000256" key="12">
    <source>
        <dbReference type="ARBA" id="ARBA00023180"/>
    </source>
</evidence>
<evidence type="ECO:0000313" key="19">
    <source>
        <dbReference type="Proteomes" id="UP001163798"/>
    </source>
</evidence>
<evidence type="ECO:0000256" key="2">
    <source>
        <dbReference type="ARBA" id="ARBA00004191"/>
    </source>
</evidence>
<dbReference type="Pfam" id="PF01185">
    <property type="entry name" value="Hydrophobin"/>
    <property type="match status" value="1"/>
</dbReference>
<keyword evidence="10" id="KW-0560">Oxidoreductase</keyword>
<name>A0AA38NMP5_9AGAR</name>
<dbReference type="PROSITE" id="PS00623">
    <property type="entry name" value="GMC_OXRED_1"/>
    <property type="match status" value="1"/>
</dbReference>
<evidence type="ECO:0000256" key="4">
    <source>
        <dbReference type="ARBA" id="ARBA00010790"/>
    </source>
</evidence>
<feature type="chain" id="PRO_5041420508" description="Glucose-methanol-choline oxidoreductase N-terminal domain-containing protein" evidence="15">
    <location>
        <begin position="19"/>
        <end position="724"/>
    </location>
</feature>
<evidence type="ECO:0000259" key="17">
    <source>
        <dbReference type="PROSITE" id="PS00624"/>
    </source>
</evidence>
<evidence type="ECO:0000256" key="1">
    <source>
        <dbReference type="ARBA" id="ARBA00001974"/>
    </source>
</evidence>
<dbReference type="PANTHER" id="PTHR11552">
    <property type="entry name" value="GLUCOSE-METHANOL-CHOLINE GMC OXIDOREDUCTASE"/>
    <property type="match status" value="1"/>
</dbReference>
<dbReference type="InterPro" id="IPR036188">
    <property type="entry name" value="FAD/NAD-bd_sf"/>
</dbReference>
<evidence type="ECO:0000256" key="5">
    <source>
        <dbReference type="ARBA" id="ARBA00022512"/>
    </source>
</evidence>
<comment type="subunit">
    <text evidence="13">Self-assembles to form functional amyloid fibrils called rodlets. Self-assembly into fibrillar rodlets occurs spontaneously at hydrophobic:hydrophilic interfaces and the rodlets further associate laterally to form amphipathic monolayers.</text>
</comment>
<keyword evidence="19" id="KW-1185">Reference proteome</keyword>
<dbReference type="InterPro" id="IPR007867">
    <property type="entry name" value="GMC_OxRtase_C"/>
</dbReference>
<organism evidence="18 19">
    <name type="scientific">Lentinula aff. detonsa</name>
    <dbReference type="NCBI Taxonomy" id="2804958"/>
    <lineage>
        <taxon>Eukaryota</taxon>
        <taxon>Fungi</taxon>
        <taxon>Dikarya</taxon>
        <taxon>Basidiomycota</taxon>
        <taxon>Agaricomycotina</taxon>
        <taxon>Agaricomycetes</taxon>
        <taxon>Agaricomycetidae</taxon>
        <taxon>Agaricales</taxon>
        <taxon>Marasmiineae</taxon>
        <taxon>Omphalotaceae</taxon>
        <taxon>Lentinula</taxon>
    </lineage>
</organism>
<dbReference type="InterPro" id="IPR000172">
    <property type="entry name" value="GMC_OxRdtase_N"/>
</dbReference>
<keyword evidence="12" id="KW-0325">Glycoprotein</keyword>
<keyword evidence="5" id="KW-0134">Cell wall</keyword>
<reference evidence="18" key="1">
    <citation type="submission" date="2022-08" db="EMBL/GenBank/DDBJ databases">
        <authorList>
            <consortium name="DOE Joint Genome Institute"/>
            <person name="Min B."/>
            <person name="Riley R."/>
            <person name="Sierra-Patev S."/>
            <person name="Naranjo-Ortiz M."/>
            <person name="Looney B."/>
            <person name="Konkel Z."/>
            <person name="Slot J.C."/>
            <person name="Sakamoto Y."/>
            <person name="Steenwyk J.L."/>
            <person name="Rokas A."/>
            <person name="Carro J."/>
            <person name="Camarero S."/>
            <person name="Ferreira P."/>
            <person name="Molpeceres G."/>
            <person name="Ruiz-Duenas F.J."/>
            <person name="Serrano A."/>
            <person name="Henrissat B."/>
            <person name="Drula E."/>
            <person name="Hughes K.W."/>
            <person name="Mata J.L."/>
            <person name="Ishikawa N.K."/>
            <person name="Vargas-Isla R."/>
            <person name="Ushijima S."/>
            <person name="Smith C.A."/>
            <person name="Ahrendt S."/>
            <person name="Andreopoulos W."/>
            <person name="He G."/>
            <person name="Labutti K."/>
            <person name="Lipzen A."/>
            <person name="Ng V."/>
            <person name="Sandor L."/>
            <person name="Barry K."/>
            <person name="Martinez A.T."/>
            <person name="Xiao Y."/>
            <person name="Gibbons J.G."/>
            <person name="Terashima K."/>
            <person name="Hibbett D.S."/>
            <person name="Grigoriev I.V."/>
        </authorList>
    </citation>
    <scope>NUCLEOTIDE SEQUENCE</scope>
    <source>
        <strain evidence="18">TFB10291</strain>
    </source>
</reference>
<dbReference type="GO" id="GO:0050660">
    <property type="term" value="F:flavin adenine dinucleotide binding"/>
    <property type="evidence" value="ECO:0007669"/>
    <property type="project" value="InterPro"/>
</dbReference>
<dbReference type="GO" id="GO:0009277">
    <property type="term" value="C:fungal-type cell wall"/>
    <property type="evidence" value="ECO:0007669"/>
    <property type="project" value="InterPro"/>
</dbReference>
<evidence type="ECO:0000256" key="13">
    <source>
        <dbReference type="ARBA" id="ARBA00093546"/>
    </source>
</evidence>
<evidence type="ECO:0000256" key="11">
    <source>
        <dbReference type="ARBA" id="ARBA00023157"/>
    </source>
</evidence>
<evidence type="ECO:0000259" key="16">
    <source>
        <dbReference type="PROSITE" id="PS00623"/>
    </source>
</evidence>
<feature type="domain" description="Glucose-methanol-choline oxidoreductase N-terminal" evidence="16">
    <location>
        <begin position="201"/>
        <end position="224"/>
    </location>
</feature>
<dbReference type="PROSITE" id="PS00624">
    <property type="entry name" value="GMC_OXRED_2"/>
    <property type="match status" value="1"/>
</dbReference>
<gene>
    <name evidence="18" type="ORF">GGU10DRAFT_386231</name>
</gene>
<comment type="similarity">
    <text evidence="4 14">Belongs to the GMC oxidoreductase family.</text>
</comment>
<dbReference type="Pfam" id="PF00732">
    <property type="entry name" value="GMC_oxred_N"/>
    <property type="match status" value="1"/>
</dbReference>
<evidence type="ECO:0000256" key="8">
    <source>
        <dbReference type="ARBA" id="ARBA00022729"/>
    </source>
</evidence>
<evidence type="ECO:0000313" key="18">
    <source>
        <dbReference type="EMBL" id="KAJ3786964.1"/>
    </source>
</evidence>
<dbReference type="InterPro" id="IPR012132">
    <property type="entry name" value="GMC_OxRdtase"/>
</dbReference>
<dbReference type="Pfam" id="PF05199">
    <property type="entry name" value="GMC_oxred_C"/>
    <property type="match status" value="1"/>
</dbReference>
<keyword evidence="8 15" id="KW-0732">Signal</keyword>
<dbReference type="SUPFAM" id="SSF51905">
    <property type="entry name" value="FAD/NAD(P)-binding domain"/>
    <property type="match status" value="1"/>
</dbReference>
<evidence type="ECO:0000256" key="10">
    <source>
        <dbReference type="ARBA" id="ARBA00023002"/>
    </source>
</evidence>
<evidence type="ECO:0000256" key="15">
    <source>
        <dbReference type="SAM" id="SignalP"/>
    </source>
</evidence>
<dbReference type="SMART" id="SM00075">
    <property type="entry name" value="HYDRO"/>
    <property type="match status" value="1"/>
</dbReference>